<comment type="caution">
    <text evidence="3">The sequence shown here is derived from an EMBL/GenBank/DDBJ whole genome shotgun (WGS) entry which is preliminary data.</text>
</comment>
<feature type="compositionally biased region" description="Basic and acidic residues" evidence="1">
    <location>
        <begin position="52"/>
        <end position="74"/>
    </location>
</feature>
<sequence>MPIGDIIYVGGIGTCVVIDVVGGVMYLAKKAKSSNKEKATDIPSWAKGKKPRAGESGKEFAKRVMDERYGKDNYRTGPGSEYNKLKKYGDRGGN</sequence>
<feature type="region of interest" description="Disordered" evidence="1">
    <location>
        <begin position="38"/>
        <end position="94"/>
    </location>
</feature>
<evidence type="ECO:0000313" key="4">
    <source>
        <dbReference type="Proteomes" id="UP001198242"/>
    </source>
</evidence>
<keyword evidence="2" id="KW-1133">Transmembrane helix</keyword>
<keyword evidence="2" id="KW-0812">Transmembrane</keyword>
<reference evidence="3 4" key="1">
    <citation type="submission" date="2021-10" db="EMBL/GenBank/DDBJ databases">
        <title>Anaerobic single-cell dispensing facilitates the cultivation of human gut bacteria.</title>
        <authorList>
            <person name="Afrizal A."/>
        </authorList>
    </citation>
    <scope>NUCLEOTIDE SEQUENCE [LARGE SCALE GENOMIC DNA]</scope>
    <source>
        <strain evidence="3 4">CLA-AA-H232</strain>
    </source>
</reference>
<accession>A0AAE3DYC1</accession>
<organism evidence="3 4">
    <name type="scientific">Hominilimicola fabiformis</name>
    <dbReference type="NCBI Taxonomy" id="2885356"/>
    <lineage>
        <taxon>Bacteria</taxon>
        <taxon>Bacillati</taxon>
        <taxon>Bacillota</taxon>
        <taxon>Clostridia</taxon>
        <taxon>Eubacteriales</taxon>
        <taxon>Oscillospiraceae</taxon>
        <taxon>Hominilimicola</taxon>
    </lineage>
</organism>
<dbReference type="Proteomes" id="UP001198242">
    <property type="component" value="Unassembled WGS sequence"/>
</dbReference>
<protein>
    <submittedName>
        <fullName evidence="3">Uncharacterized protein</fullName>
    </submittedName>
</protein>
<name>A0AAE3DYC1_9FIRM</name>
<feature type="compositionally biased region" description="Basic and acidic residues" evidence="1">
    <location>
        <begin position="83"/>
        <end position="94"/>
    </location>
</feature>
<evidence type="ECO:0000256" key="2">
    <source>
        <dbReference type="SAM" id="Phobius"/>
    </source>
</evidence>
<gene>
    <name evidence="3" type="ORF">LKE05_06660</name>
</gene>
<proteinExistence type="predicted"/>
<dbReference type="RefSeq" id="WP_349163703.1">
    <property type="nucleotide sequence ID" value="NZ_JBBNHX010000038.1"/>
</dbReference>
<keyword evidence="4" id="KW-1185">Reference proteome</keyword>
<evidence type="ECO:0000313" key="3">
    <source>
        <dbReference type="EMBL" id="MCC2210470.1"/>
    </source>
</evidence>
<feature type="transmembrane region" description="Helical" evidence="2">
    <location>
        <begin position="6"/>
        <end position="28"/>
    </location>
</feature>
<evidence type="ECO:0000256" key="1">
    <source>
        <dbReference type="SAM" id="MobiDB-lite"/>
    </source>
</evidence>
<keyword evidence="2" id="KW-0472">Membrane</keyword>
<dbReference type="AlphaFoldDB" id="A0AAE3DYC1"/>
<dbReference type="EMBL" id="JAJEQM010000007">
    <property type="protein sequence ID" value="MCC2210470.1"/>
    <property type="molecule type" value="Genomic_DNA"/>
</dbReference>